<dbReference type="KEGG" id="tvi:Thivi_4359"/>
<comment type="similarity">
    <text evidence="1">Belongs to the HupF/HypC family.</text>
</comment>
<organism evidence="2 3">
    <name type="scientific">Thiocystis violascens (strain ATCC 17096 / DSM 198 / 6111)</name>
    <name type="common">Chromatium violascens</name>
    <dbReference type="NCBI Taxonomy" id="765911"/>
    <lineage>
        <taxon>Bacteria</taxon>
        <taxon>Pseudomonadati</taxon>
        <taxon>Pseudomonadota</taxon>
        <taxon>Gammaproteobacteria</taxon>
        <taxon>Chromatiales</taxon>
        <taxon>Chromatiaceae</taxon>
        <taxon>Thiocystis</taxon>
    </lineage>
</organism>
<dbReference type="EMBL" id="CP003154">
    <property type="protein sequence ID" value="AFL76168.1"/>
    <property type="molecule type" value="Genomic_DNA"/>
</dbReference>
<reference evidence="2 3" key="1">
    <citation type="submission" date="2012-06" db="EMBL/GenBank/DDBJ databases">
        <title>Complete sequence of Thiocystis violascens DSM 198.</title>
        <authorList>
            <consortium name="US DOE Joint Genome Institute"/>
            <person name="Lucas S."/>
            <person name="Han J."/>
            <person name="Lapidus A."/>
            <person name="Cheng J.-F."/>
            <person name="Goodwin L."/>
            <person name="Pitluck S."/>
            <person name="Peters L."/>
            <person name="Ovchinnikova G."/>
            <person name="Teshima H."/>
            <person name="Detter J.C."/>
            <person name="Han C."/>
            <person name="Tapia R."/>
            <person name="Land M."/>
            <person name="Hauser L."/>
            <person name="Kyrpides N."/>
            <person name="Ivanova N."/>
            <person name="Pagani I."/>
            <person name="Vogl K."/>
            <person name="Liu Z."/>
            <person name="Frigaard N.-U."/>
            <person name="Bryant D."/>
            <person name="Woyke T."/>
        </authorList>
    </citation>
    <scope>NUCLEOTIDE SEQUENCE [LARGE SCALE GENOMIC DNA]</scope>
    <source>
        <strain evidence="3">ATCC 17096 / DSM 198 / 6111</strain>
    </source>
</reference>
<dbReference type="OrthoDB" id="9806017at2"/>
<dbReference type="NCBIfam" id="TIGR00074">
    <property type="entry name" value="hypC_hupF"/>
    <property type="match status" value="1"/>
</dbReference>
<dbReference type="eggNOG" id="COG0298">
    <property type="taxonomic scope" value="Bacteria"/>
</dbReference>
<dbReference type="Gene3D" id="2.30.30.140">
    <property type="match status" value="1"/>
</dbReference>
<name>I3YGQ0_THIV6</name>
<proteinExistence type="inferred from homology"/>
<evidence type="ECO:0000313" key="2">
    <source>
        <dbReference type="EMBL" id="AFL76168.1"/>
    </source>
</evidence>
<dbReference type="Proteomes" id="UP000006062">
    <property type="component" value="Chromosome"/>
</dbReference>
<dbReference type="HOGENOM" id="CLU_159381_2_0_6"/>
<dbReference type="STRING" id="765911.Thivi_4359"/>
<keyword evidence="3" id="KW-1185">Reference proteome</keyword>
<dbReference type="RefSeq" id="WP_014780546.1">
    <property type="nucleotide sequence ID" value="NC_018012.1"/>
</dbReference>
<accession>I3YGQ0</accession>
<dbReference type="PANTHER" id="PTHR35177">
    <property type="entry name" value="HYDROGENASE MATURATION FACTOR HYBG"/>
    <property type="match status" value="1"/>
</dbReference>
<dbReference type="PRINTS" id="PR00445">
    <property type="entry name" value="HUPFHYPC"/>
</dbReference>
<dbReference type="Pfam" id="PF01455">
    <property type="entry name" value="HupF_HypC"/>
    <property type="match status" value="1"/>
</dbReference>
<gene>
    <name evidence="2" type="ordered locus">Thivi_4359</name>
</gene>
<dbReference type="GO" id="GO:0005506">
    <property type="term" value="F:iron ion binding"/>
    <property type="evidence" value="ECO:0007669"/>
    <property type="project" value="TreeGrafter"/>
</dbReference>
<protein>
    <submittedName>
        <fullName evidence="2">Hydrogenase maturation protein HypC</fullName>
    </submittedName>
</protein>
<dbReference type="AlphaFoldDB" id="I3YGQ0"/>
<sequence length="89" mass="9604">MCFGIPMQVRSINGFIAHCEAKGVTREASLFMLQYEDIAVGDYIVVHLGNAIDKVSAEQAAAAWEIYDSMLAGEDAGAGEGDFRGRSYP</sequence>
<dbReference type="GO" id="GO:1902670">
    <property type="term" value="F:carbon dioxide binding"/>
    <property type="evidence" value="ECO:0007669"/>
    <property type="project" value="TreeGrafter"/>
</dbReference>
<evidence type="ECO:0000313" key="3">
    <source>
        <dbReference type="Proteomes" id="UP000006062"/>
    </source>
</evidence>
<evidence type="ECO:0000256" key="1">
    <source>
        <dbReference type="ARBA" id="ARBA00006018"/>
    </source>
</evidence>
<dbReference type="GO" id="GO:0051604">
    <property type="term" value="P:protein maturation"/>
    <property type="evidence" value="ECO:0007669"/>
    <property type="project" value="TreeGrafter"/>
</dbReference>
<dbReference type="InterPro" id="IPR001109">
    <property type="entry name" value="Hydrogenase_HupF/HypC"/>
</dbReference>
<dbReference type="PANTHER" id="PTHR35177:SF2">
    <property type="entry name" value="HYDROGENASE MATURATION FACTOR HYBG"/>
    <property type="match status" value="1"/>
</dbReference>
<dbReference type="SUPFAM" id="SSF159127">
    <property type="entry name" value="HupF/HypC-like"/>
    <property type="match status" value="1"/>
</dbReference>